<reference evidence="3" key="1">
    <citation type="submission" date="2017-10" db="EMBL/GenBank/DDBJ databases">
        <authorList>
            <person name="Skurnik M."/>
        </authorList>
    </citation>
    <scope>NUCLEOTIDE SEQUENCE [LARGE SCALE GENOMIC DNA]</scope>
</reference>
<dbReference type="Pfam" id="PF16724">
    <property type="entry name" value="T4-gp15_tss"/>
    <property type="match status" value="1"/>
</dbReference>
<dbReference type="EMBL" id="LT960551">
    <property type="protein sequence ID" value="SOK58503.1"/>
    <property type="molecule type" value="Genomic_DNA"/>
</dbReference>
<dbReference type="EMBL" id="LR596615">
    <property type="protein sequence ID" value="VUE36272.1"/>
    <property type="molecule type" value="Genomic_DNA"/>
</dbReference>
<evidence type="ECO:0008006" key="5">
    <source>
        <dbReference type="Google" id="ProtNLM"/>
    </source>
</evidence>
<name>A0A2C9CXF1_9CAUD</name>
<evidence type="ECO:0000313" key="4">
    <source>
        <dbReference type="Proteomes" id="UP000317227"/>
    </source>
</evidence>
<evidence type="ECO:0000313" key="3">
    <source>
        <dbReference type="Proteomes" id="UP000240931"/>
    </source>
</evidence>
<keyword evidence="3" id="KW-1185">Reference proteome</keyword>
<dbReference type="OrthoDB" id="3686at10239"/>
<evidence type="ECO:0000313" key="1">
    <source>
        <dbReference type="EMBL" id="SOK58503.1"/>
    </source>
</evidence>
<dbReference type="RefSeq" id="YP_009623836.1">
    <property type="nucleotide sequence ID" value="NC_042116.1"/>
</dbReference>
<dbReference type="GeneID" id="40100644"/>
<proteinExistence type="predicted"/>
<dbReference type="Proteomes" id="UP000240931">
    <property type="component" value="Segment"/>
</dbReference>
<evidence type="ECO:0000313" key="2">
    <source>
        <dbReference type="EMBL" id="VUE36272.1"/>
    </source>
</evidence>
<protein>
    <recommendedName>
        <fullName evidence="5">Tail sheath stabilizer and completion protein</fullName>
    </recommendedName>
</protein>
<dbReference type="Gene3D" id="3.30.2000.40">
    <property type="entry name" value="Myoviridae tail sheath stabiliser"/>
    <property type="match status" value="1"/>
</dbReference>
<dbReference type="InterPro" id="IPR038553">
    <property type="entry name" value="T4-gp15_tss_sf"/>
</dbReference>
<sequence>MKINYYYDGQFRRLLKHLIRVFGEFQVKNGIDENGLQKYKTVPARYADISRMAAYIIAGGSENVLPSAPLITINVQSLKPDRPNMRSPMSHTMVMGTNVSPKENEYTKELDQQYQITRYNPTPWELVFNVNIWTTTLTNKMELFEQIVTLFNPSVQLQLSENPIDWTGVIDIELTDCQFSTRGFPQGTDTDLDIMVITFKCPIWLSLPATVQQPKLIQQIITNINTAKDELDIDLSNFNDVITDVYTPKNMCILVDRLEKSNSIETYEVTLVSSSLNPISNTGNIYSWNRYLEYLEPDFMEKDLYLKFQQGIEEENPIRGDVIQKPTEEHPNKLIVQVDTSLYSLFGTINNFISEPTDLLSALPEDKFINISERNIQYKDTIIPPNYMAKITNTGAELTDPSTITNYVYNGNDTHFYRYNSVFGWHQSVMNKYRQGYWRIAFKNA</sequence>
<dbReference type="Proteomes" id="UP000317227">
    <property type="component" value="Segment"/>
</dbReference>
<dbReference type="KEGG" id="vg:40100644"/>
<dbReference type="InterPro" id="IPR031997">
    <property type="entry name" value="T4-gp15_tss"/>
</dbReference>
<accession>A0A2C9CXF1</accession>
<reference evidence="2 4" key="3">
    <citation type="submission" date="2019-06" db="EMBL/GenBank/DDBJ databases">
        <authorList>
            <person name="Bower L."/>
            <person name="Leinonen R."/>
        </authorList>
    </citation>
    <scope>NUCLEOTIDE SEQUENCE [LARGE SCALE GENOMIC DNA]</scope>
</reference>
<gene>
    <name evidence="1" type="primary">g226c</name>
</gene>
<organism evidence="1 3">
    <name type="scientific">Yersinia phage fHe-Yen9-04</name>
    <dbReference type="NCBI Taxonomy" id="2052742"/>
    <lineage>
        <taxon>Viruses</taxon>
        <taxon>Duplodnaviria</taxon>
        <taxon>Heunggongvirae</taxon>
        <taxon>Uroviricota</taxon>
        <taxon>Caudoviricetes</taxon>
        <taxon>Eneladusvirus</taxon>
        <taxon>Eneladusvirus Yen904</taxon>
    </lineage>
</organism>
<reference evidence="1" key="2">
    <citation type="submission" date="2017-10" db="EMBL/GenBank/DDBJ databases">
        <authorList>
            <person name="Banno H."/>
            <person name="Chua N.-H."/>
        </authorList>
    </citation>
    <scope>NUCLEOTIDE SEQUENCE [LARGE SCALE GENOMIC DNA]</scope>
</reference>